<dbReference type="AlphaFoldDB" id="A0A5C6EXN7"/>
<reference evidence="1 2" key="1">
    <citation type="submission" date="2019-02" db="EMBL/GenBank/DDBJ databases">
        <title>Deep-cultivation of Planctomycetes and their phenomic and genomic characterization uncovers novel biology.</title>
        <authorList>
            <person name="Wiegand S."/>
            <person name="Jogler M."/>
            <person name="Boedeker C."/>
            <person name="Pinto D."/>
            <person name="Vollmers J."/>
            <person name="Rivas-Marin E."/>
            <person name="Kohn T."/>
            <person name="Peeters S.H."/>
            <person name="Heuer A."/>
            <person name="Rast P."/>
            <person name="Oberbeckmann S."/>
            <person name="Bunk B."/>
            <person name="Jeske O."/>
            <person name="Meyerdierks A."/>
            <person name="Storesund J.E."/>
            <person name="Kallscheuer N."/>
            <person name="Luecker S."/>
            <person name="Lage O.M."/>
            <person name="Pohl T."/>
            <person name="Merkel B.J."/>
            <person name="Hornburger P."/>
            <person name="Mueller R.-W."/>
            <person name="Bruemmer F."/>
            <person name="Labrenz M."/>
            <person name="Spormann A.M."/>
            <person name="Op Den Camp H."/>
            <person name="Overmann J."/>
            <person name="Amann R."/>
            <person name="Jetten M.S.M."/>
            <person name="Mascher T."/>
            <person name="Medema M.H."/>
            <person name="Devos D.P."/>
            <person name="Kaster A.-K."/>
            <person name="Ovreas L."/>
            <person name="Rohde M."/>
            <person name="Galperin M.Y."/>
            <person name="Jogler C."/>
        </authorList>
    </citation>
    <scope>NUCLEOTIDE SEQUENCE [LARGE SCALE GENOMIC DNA]</scope>
    <source>
        <strain evidence="1 2">Poly51</strain>
    </source>
</reference>
<organism evidence="1 2">
    <name type="scientific">Rubripirellula tenax</name>
    <dbReference type="NCBI Taxonomy" id="2528015"/>
    <lineage>
        <taxon>Bacteria</taxon>
        <taxon>Pseudomonadati</taxon>
        <taxon>Planctomycetota</taxon>
        <taxon>Planctomycetia</taxon>
        <taxon>Pirellulales</taxon>
        <taxon>Pirellulaceae</taxon>
        <taxon>Rubripirellula</taxon>
    </lineage>
</organism>
<comment type="caution">
    <text evidence="1">The sequence shown here is derived from an EMBL/GenBank/DDBJ whole genome shotgun (WGS) entry which is preliminary data.</text>
</comment>
<accession>A0A5C6EXN7</accession>
<gene>
    <name evidence="1" type="ORF">Poly51_31000</name>
</gene>
<name>A0A5C6EXN7_9BACT</name>
<dbReference type="EMBL" id="SJPW01000004">
    <property type="protein sequence ID" value="TWU54383.1"/>
    <property type="molecule type" value="Genomic_DNA"/>
</dbReference>
<dbReference type="Proteomes" id="UP000318288">
    <property type="component" value="Unassembled WGS sequence"/>
</dbReference>
<evidence type="ECO:0000313" key="2">
    <source>
        <dbReference type="Proteomes" id="UP000318288"/>
    </source>
</evidence>
<keyword evidence="2" id="KW-1185">Reference proteome</keyword>
<proteinExistence type="predicted"/>
<evidence type="ECO:0000313" key="1">
    <source>
        <dbReference type="EMBL" id="TWU54383.1"/>
    </source>
</evidence>
<sequence length="276" mass="30924">MTVLKKSKNVGQVLKMSHNVRIVGRWSYIRATKRVGEKLVGSHIGAVDDPVASLVFRTERLRKAERAANVRLAVADRRISQSIETKMLILASASNVRRVLSKLITNCLRLQSDMKCDLNEAQADGVDADETIEMALESIPKFHAFNELRRAAKRGDAAASSELDRLTELAPDLLRSLFRVVESVKRMVIDELTCGDILLSQATRLEIDHRVAEIMDRSDGGMIQQMRAEIAAIAWLDALRCSVLAARSYQRAGDANHFRSLAERATRRFQRSVQDL</sequence>
<protein>
    <submittedName>
        <fullName evidence="1">Uncharacterized protein</fullName>
    </submittedName>
</protein>